<organism evidence="9 10">
    <name type="scientific">Rhizoclosmatium globosum</name>
    <dbReference type="NCBI Taxonomy" id="329046"/>
    <lineage>
        <taxon>Eukaryota</taxon>
        <taxon>Fungi</taxon>
        <taxon>Fungi incertae sedis</taxon>
        <taxon>Chytridiomycota</taxon>
        <taxon>Chytridiomycota incertae sedis</taxon>
        <taxon>Chytridiomycetes</taxon>
        <taxon>Chytridiales</taxon>
        <taxon>Chytriomycetaceae</taxon>
        <taxon>Rhizoclosmatium</taxon>
    </lineage>
</organism>
<feature type="domain" description="Glycosyltransferase 61 catalytic" evidence="8">
    <location>
        <begin position="293"/>
        <end position="384"/>
    </location>
</feature>
<dbReference type="STRING" id="329046.A0A1Y2CRN5"/>
<keyword evidence="3" id="KW-0812">Transmembrane</keyword>
<evidence type="ECO:0000259" key="8">
    <source>
        <dbReference type="Pfam" id="PF04577"/>
    </source>
</evidence>
<accession>A0A1Y2CRN5</accession>
<dbReference type="Proteomes" id="UP000193642">
    <property type="component" value="Unassembled WGS sequence"/>
</dbReference>
<protein>
    <recommendedName>
        <fullName evidence="8">Glycosyltransferase 61 catalytic domain-containing protein</fullName>
    </recommendedName>
</protein>
<evidence type="ECO:0000256" key="2">
    <source>
        <dbReference type="ARBA" id="ARBA00022679"/>
    </source>
</evidence>
<dbReference type="InterPro" id="IPR036116">
    <property type="entry name" value="FN3_sf"/>
</dbReference>
<sequence>MKQSGDSVEGVKHKESEQLPVVGGVPDIVTMGVLPASSVWCQGDKLSNRVCKFRNICFNEKYQWFIVKNNASYLENVPTQKQQMNDVRPGVVEISTIEDHPYTAWSFDEVSQFTPEFYNRRVRYYTDFTVLFKRFHANNIMHTLHDDVIPLYHHIREVIGGYMAGFPHFDFDLRNHRIQFVDDYEITETFRPFQYLTDLPMGRLADLQEDKDLITCFRDATAGVRKLTTWYQYGFNGPQGPIDNKFVNGLHVRMVADFFTSRLGLPTQDYYGEENDLLLNAAKGKVSRPKKGSEFGTSPTTGVEYIGSDLIIILSRTRNRIIMNEAALAEHLERTFKHQVMLVRNEDHTLEEQIILMRRAKVLVAMHGSILILGMFCRKGTVILELYPWAVPSNNYTPYKTMSQLHGMHLVYRAWENKHPENSVSHPDWPEALGGISHLPLDEQTKILETPTVPPHKCCVDPYWLFRIYQDTIVDIPEVTAVLLDALKESATLMQTLSTTNPLEAQGILPPLVMGPNFMCMGPGRPKDALWIRWEKPWNGARPDYYVVRTRFSDDESEDPFTTYRADTEELFVSGFKPGTGIIYSVKSVVGDQETNFGEEAICIV</sequence>
<dbReference type="OrthoDB" id="529273at2759"/>
<keyword evidence="6" id="KW-0325">Glycoprotein</keyword>
<evidence type="ECO:0000256" key="6">
    <source>
        <dbReference type="ARBA" id="ARBA00023180"/>
    </source>
</evidence>
<dbReference type="GO" id="GO:0035269">
    <property type="term" value="P:protein O-linked glycosylation via mannose"/>
    <property type="evidence" value="ECO:0007669"/>
    <property type="project" value="TreeGrafter"/>
</dbReference>
<keyword evidence="10" id="KW-1185">Reference proteome</keyword>
<keyword evidence="2" id="KW-0808">Transferase</keyword>
<name>A0A1Y2CRN5_9FUNG</name>
<dbReference type="GO" id="GO:0097363">
    <property type="term" value="F:protein O-acetylglucosaminyltransferase activity"/>
    <property type="evidence" value="ECO:0007669"/>
    <property type="project" value="TreeGrafter"/>
</dbReference>
<dbReference type="EMBL" id="MCGO01000009">
    <property type="protein sequence ID" value="ORY49596.1"/>
    <property type="molecule type" value="Genomic_DNA"/>
</dbReference>
<dbReference type="Pfam" id="PF04577">
    <property type="entry name" value="Glyco_transf_61"/>
    <property type="match status" value="1"/>
</dbReference>
<dbReference type="GO" id="GO:0005783">
    <property type="term" value="C:endoplasmic reticulum"/>
    <property type="evidence" value="ECO:0007669"/>
    <property type="project" value="TreeGrafter"/>
</dbReference>
<evidence type="ECO:0000256" key="5">
    <source>
        <dbReference type="ARBA" id="ARBA00023136"/>
    </source>
</evidence>
<gene>
    <name evidence="9" type="ORF">BCR33DRAFT_657153</name>
</gene>
<evidence type="ECO:0000256" key="4">
    <source>
        <dbReference type="ARBA" id="ARBA00022989"/>
    </source>
</evidence>
<keyword evidence="5" id="KW-0472">Membrane</keyword>
<dbReference type="AlphaFoldDB" id="A0A1Y2CRN5"/>
<dbReference type="InterPro" id="IPR007657">
    <property type="entry name" value="Glycosyltransferase_61"/>
</dbReference>
<comment type="caution">
    <text evidence="9">The sequence shown here is derived from an EMBL/GenBank/DDBJ whole genome shotgun (WGS) entry which is preliminary data.</text>
</comment>
<keyword evidence="1" id="KW-0328">Glycosyltransferase</keyword>
<proteinExistence type="predicted"/>
<dbReference type="SUPFAM" id="SSF49265">
    <property type="entry name" value="Fibronectin type III"/>
    <property type="match status" value="1"/>
</dbReference>
<dbReference type="InterPro" id="IPR049625">
    <property type="entry name" value="Glyco_transf_61_cat"/>
</dbReference>
<dbReference type="PANTHER" id="PTHR20961:SF38">
    <property type="entry name" value="PROTEIN O-LINKED-MANNOSE BETA-1,4-N-ACETYLGLUCOSAMINYLTRANSFERASE 2"/>
    <property type="match status" value="1"/>
</dbReference>
<evidence type="ECO:0000256" key="7">
    <source>
        <dbReference type="ARBA" id="ARBA00037847"/>
    </source>
</evidence>
<evidence type="ECO:0000256" key="3">
    <source>
        <dbReference type="ARBA" id="ARBA00022692"/>
    </source>
</evidence>
<comment type="subcellular location">
    <subcellularLocation>
        <location evidence="7">Endomembrane system</location>
        <topology evidence="7">Single-pass membrane protein</topology>
    </subcellularLocation>
</comment>
<dbReference type="PANTHER" id="PTHR20961">
    <property type="entry name" value="GLYCOSYLTRANSFERASE"/>
    <property type="match status" value="1"/>
</dbReference>
<evidence type="ECO:0000313" key="10">
    <source>
        <dbReference type="Proteomes" id="UP000193642"/>
    </source>
</evidence>
<keyword evidence="4" id="KW-1133">Transmembrane helix</keyword>
<evidence type="ECO:0000256" key="1">
    <source>
        <dbReference type="ARBA" id="ARBA00022676"/>
    </source>
</evidence>
<reference evidence="9 10" key="1">
    <citation type="submission" date="2016-07" db="EMBL/GenBank/DDBJ databases">
        <title>Pervasive Adenine N6-methylation of Active Genes in Fungi.</title>
        <authorList>
            <consortium name="DOE Joint Genome Institute"/>
            <person name="Mondo S.J."/>
            <person name="Dannebaum R.O."/>
            <person name="Kuo R.C."/>
            <person name="Labutti K."/>
            <person name="Haridas S."/>
            <person name="Kuo A."/>
            <person name="Salamov A."/>
            <person name="Ahrendt S.R."/>
            <person name="Lipzen A."/>
            <person name="Sullivan W."/>
            <person name="Andreopoulos W.B."/>
            <person name="Clum A."/>
            <person name="Lindquist E."/>
            <person name="Daum C."/>
            <person name="Ramamoorthy G.K."/>
            <person name="Gryganskyi A."/>
            <person name="Culley D."/>
            <person name="Magnuson J.K."/>
            <person name="James T.Y."/>
            <person name="O'Malley M.A."/>
            <person name="Stajich J.E."/>
            <person name="Spatafora J.W."/>
            <person name="Visel A."/>
            <person name="Grigoriev I.V."/>
        </authorList>
    </citation>
    <scope>NUCLEOTIDE SEQUENCE [LARGE SCALE GENOMIC DNA]</scope>
    <source>
        <strain evidence="9 10">JEL800</strain>
    </source>
</reference>
<evidence type="ECO:0000313" key="9">
    <source>
        <dbReference type="EMBL" id="ORY49596.1"/>
    </source>
</evidence>